<dbReference type="GO" id="GO:0003735">
    <property type="term" value="F:structural constituent of ribosome"/>
    <property type="evidence" value="ECO:0007669"/>
    <property type="project" value="InterPro"/>
</dbReference>
<evidence type="ECO:0000256" key="5">
    <source>
        <dbReference type="ARBA" id="ARBA00023274"/>
    </source>
</evidence>
<keyword evidence="3 6" id="KW-0694">RNA-binding</keyword>
<dbReference type="InterPro" id="IPR019984">
    <property type="entry name" value="Ribosomal_uS17_bact/chlr"/>
</dbReference>
<evidence type="ECO:0000256" key="3">
    <source>
        <dbReference type="ARBA" id="ARBA00022884"/>
    </source>
</evidence>
<evidence type="ECO:0000256" key="4">
    <source>
        <dbReference type="ARBA" id="ARBA00022980"/>
    </source>
</evidence>
<dbReference type="NCBIfam" id="NF004123">
    <property type="entry name" value="PRK05610.1"/>
    <property type="match status" value="1"/>
</dbReference>
<evidence type="ECO:0000313" key="7">
    <source>
        <dbReference type="EMBL" id="HDQ88565.1"/>
    </source>
</evidence>
<keyword evidence="5 6" id="KW-0687">Ribonucleoprotein</keyword>
<dbReference type="AlphaFoldDB" id="A0A7C1DPD4"/>
<dbReference type="HAMAP" id="MF_01345_B">
    <property type="entry name" value="Ribosomal_uS17_B"/>
    <property type="match status" value="1"/>
</dbReference>
<name>A0A7C1DPD4_UNCKA</name>
<evidence type="ECO:0000256" key="2">
    <source>
        <dbReference type="ARBA" id="ARBA00022730"/>
    </source>
</evidence>
<dbReference type="Pfam" id="PF00366">
    <property type="entry name" value="Ribosomal_S17"/>
    <property type="match status" value="1"/>
</dbReference>
<dbReference type="GO" id="GO:0022627">
    <property type="term" value="C:cytosolic small ribosomal subunit"/>
    <property type="evidence" value="ECO:0007669"/>
    <property type="project" value="TreeGrafter"/>
</dbReference>
<protein>
    <recommendedName>
        <fullName evidence="6">Small ribosomal subunit protein uS17</fullName>
    </recommendedName>
</protein>
<accession>A0A7C1DPD4</accession>
<dbReference type="InterPro" id="IPR012340">
    <property type="entry name" value="NA-bd_OB-fold"/>
</dbReference>
<reference evidence="7" key="1">
    <citation type="journal article" date="2020" name="mSystems">
        <title>Genome- and Community-Level Interaction Insights into Carbon Utilization and Element Cycling Functions of Hydrothermarchaeota in Hydrothermal Sediment.</title>
        <authorList>
            <person name="Zhou Z."/>
            <person name="Liu Y."/>
            <person name="Xu W."/>
            <person name="Pan J."/>
            <person name="Luo Z.H."/>
            <person name="Li M."/>
        </authorList>
    </citation>
    <scope>NUCLEOTIDE SEQUENCE [LARGE SCALE GENOMIC DNA]</scope>
    <source>
        <strain evidence="7">SpSt-1219</strain>
    </source>
</reference>
<comment type="similarity">
    <text evidence="1 6">Belongs to the universal ribosomal protein uS17 family.</text>
</comment>
<comment type="caution">
    <text evidence="7">The sequence shown here is derived from an EMBL/GenBank/DDBJ whole genome shotgun (WGS) entry which is preliminary data.</text>
</comment>
<comment type="subunit">
    <text evidence="6">Part of the 30S ribosomal subunit.</text>
</comment>
<keyword evidence="2 6" id="KW-0699">rRNA-binding</keyword>
<dbReference type="EMBL" id="DSDM01000016">
    <property type="protein sequence ID" value="HDQ88565.1"/>
    <property type="molecule type" value="Genomic_DNA"/>
</dbReference>
<dbReference type="PANTHER" id="PTHR10744:SF1">
    <property type="entry name" value="SMALL RIBOSOMAL SUBUNIT PROTEIN US17M"/>
    <property type="match status" value="1"/>
</dbReference>
<organism evidence="7">
    <name type="scientific">candidate division WWE3 bacterium</name>
    <dbReference type="NCBI Taxonomy" id="2053526"/>
    <lineage>
        <taxon>Bacteria</taxon>
        <taxon>Katanobacteria</taxon>
    </lineage>
</organism>
<dbReference type="CDD" id="cd00364">
    <property type="entry name" value="Ribosomal_uS17"/>
    <property type="match status" value="1"/>
</dbReference>
<dbReference type="Proteomes" id="UP000886066">
    <property type="component" value="Unassembled WGS sequence"/>
</dbReference>
<dbReference type="PRINTS" id="PR00973">
    <property type="entry name" value="RIBOSOMALS17"/>
</dbReference>
<dbReference type="Gene3D" id="2.40.50.140">
    <property type="entry name" value="Nucleic acid-binding proteins"/>
    <property type="match status" value="1"/>
</dbReference>
<dbReference type="PANTHER" id="PTHR10744">
    <property type="entry name" value="40S RIBOSOMAL PROTEIN S11 FAMILY MEMBER"/>
    <property type="match status" value="1"/>
</dbReference>
<dbReference type="GO" id="GO:0006412">
    <property type="term" value="P:translation"/>
    <property type="evidence" value="ECO:0007669"/>
    <property type="project" value="UniProtKB-UniRule"/>
</dbReference>
<dbReference type="SUPFAM" id="SSF50249">
    <property type="entry name" value="Nucleic acid-binding proteins"/>
    <property type="match status" value="1"/>
</dbReference>
<keyword evidence="4 6" id="KW-0689">Ribosomal protein</keyword>
<evidence type="ECO:0000256" key="1">
    <source>
        <dbReference type="ARBA" id="ARBA00010254"/>
    </source>
</evidence>
<gene>
    <name evidence="6" type="primary">rpsQ</name>
    <name evidence="7" type="ORF">ENN92_00230</name>
</gene>
<dbReference type="GO" id="GO:0019843">
    <property type="term" value="F:rRNA binding"/>
    <property type="evidence" value="ECO:0007669"/>
    <property type="project" value="UniProtKB-UniRule"/>
</dbReference>
<evidence type="ECO:0000256" key="6">
    <source>
        <dbReference type="HAMAP-Rule" id="MF_01345"/>
    </source>
</evidence>
<dbReference type="InterPro" id="IPR000266">
    <property type="entry name" value="Ribosomal_uS17"/>
</dbReference>
<proteinExistence type="inferred from homology"/>
<comment type="function">
    <text evidence="6">One of the primary rRNA binding proteins, it binds specifically to the 5'-end of 16S ribosomal RNA.</text>
</comment>
<sequence length="81" mass="9205">MPKKILKGKVTSTKMEKTVVVAVEVNKKHPIYNKTIKATRKFKARDEIGVSLGNVVLIEEHSPFSKEVSWLVKEVLTKKEN</sequence>